<gene>
    <name evidence="2" type="ORF">KBO27_32250</name>
</gene>
<organism evidence="2 3">
    <name type="scientific">Saccharopolyspora endophytica</name>
    <dbReference type="NCBI Taxonomy" id="543886"/>
    <lineage>
        <taxon>Bacteria</taxon>
        <taxon>Bacillati</taxon>
        <taxon>Actinomycetota</taxon>
        <taxon>Actinomycetes</taxon>
        <taxon>Pseudonocardiales</taxon>
        <taxon>Pseudonocardiaceae</taxon>
        <taxon>Saccharopolyspora</taxon>
    </lineage>
</organism>
<reference evidence="2 3" key="1">
    <citation type="submission" date="2021-04" db="EMBL/GenBank/DDBJ databases">
        <title>Whole-genome sequencing of Saccharopolyspora endophytica KCTC 19397.</title>
        <authorList>
            <person name="Ay H."/>
            <person name="Saygin H."/>
            <person name="Sahin N."/>
        </authorList>
    </citation>
    <scope>NUCLEOTIDE SEQUENCE [LARGE SCALE GENOMIC DNA]</scope>
    <source>
        <strain evidence="2 3">KCTC 19397</strain>
    </source>
</reference>
<evidence type="ECO:0000256" key="1">
    <source>
        <dbReference type="SAM" id="MobiDB-lite"/>
    </source>
</evidence>
<proteinExistence type="predicted"/>
<feature type="compositionally biased region" description="Basic and acidic residues" evidence="1">
    <location>
        <begin position="52"/>
        <end position="61"/>
    </location>
</feature>
<dbReference type="RefSeq" id="WP_210973648.1">
    <property type="nucleotide sequence ID" value="NZ_JAGPXE010000022.1"/>
</dbReference>
<protein>
    <submittedName>
        <fullName evidence="2">Uncharacterized protein</fullName>
    </submittedName>
</protein>
<comment type="caution">
    <text evidence="2">The sequence shown here is derived from an EMBL/GenBank/DDBJ whole genome shotgun (WGS) entry which is preliminary data.</text>
</comment>
<dbReference type="EMBL" id="JAGPXE010000022">
    <property type="protein sequence ID" value="MBQ0928641.1"/>
    <property type="molecule type" value="Genomic_DNA"/>
</dbReference>
<name>A0ABS5DQQ6_9PSEU</name>
<sequence>MALQPTSWIELGEHTFRWQRGDEHMVVLRGTELGATWHDRHLVAKIPVSPEGWRDDNDLRTRASAWLQQQATNPKRRP</sequence>
<accession>A0ABS5DQQ6</accession>
<evidence type="ECO:0000313" key="2">
    <source>
        <dbReference type="EMBL" id="MBQ0928641.1"/>
    </source>
</evidence>
<evidence type="ECO:0000313" key="3">
    <source>
        <dbReference type="Proteomes" id="UP000674084"/>
    </source>
</evidence>
<feature type="compositionally biased region" description="Polar residues" evidence="1">
    <location>
        <begin position="66"/>
        <end position="78"/>
    </location>
</feature>
<feature type="region of interest" description="Disordered" evidence="1">
    <location>
        <begin position="49"/>
        <end position="78"/>
    </location>
</feature>
<keyword evidence="3" id="KW-1185">Reference proteome</keyword>
<dbReference type="Proteomes" id="UP000674084">
    <property type="component" value="Unassembled WGS sequence"/>
</dbReference>